<gene>
    <name evidence="2" type="ORF">KQX54_011284</name>
</gene>
<keyword evidence="3" id="KW-1185">Reference proteome</keyword>
<name>A0AAV7I7D7_COTGL</name>
<feature type="region of interest" description="Disordered" evidence="1">
    <location>
        <begin position="286"/>
        <end position="391"/>
    </location>
</feature>
<reference evidence="2 3" key="1">
    <citation type="journal article" date="2021" name="J. Hered.">
        <title>A chromosome-level genome assembly of the parasitoid wasp, Cotesia glomerata (Hymenoptera: Braconidae).</title>
        <authorList>
            <person name="Pinto B.J."/>
            <person name="Weis J.J."/>
            <person name="Gamble T."/>
            <person name="Ode P.J."/>
            <person name="Paul R."/>
            <person name="Zaspel J.M."/>
        </authorList>
    </citation>
    <scope>NUCLEOTIDE SEQUENCE [LARGE SCALE GENOMIC DNA]</scope>
    <source>
        <strain evidence="2">CgM1</strain>
    </source>
</reference>
<evidence type="ECO:0000313" key="2">
    <source>
        <dbReference type="EMBL" id="KAH0554552.1"/>
    </source>
</evidence>
<dbReference type="AlphaFoldDB" id="A0AAV7I7D7"/>
<accession>A0AAV7I7D7</accession>
<proteinExistence type="predicted"/>
<feature type="region of interest" description="Disordered" evidence="1">
    <location>
        <begin position="245"/>
        <end position="267"/>
    </location>
</feature>
<evidence type="ECO:0000256" key="1">
    <source>
        <dbReference type="SAM" id="MobiDB-lite"/>
    </source>
</evidence>
<feature type="compositionally biased region" description="Polar residues" evidence="1">
    <location>
        <begin position="286"/>
        <end position="371"/>
    </location>
</feature>
<protein>
    <submittedName>
        <fullName evidence="2">Uncharacterized protein</fullName>
    </submittedName>
</protein>
<comment type="caution">
    <text evidence="2">The sequence shown here is derived from an EMBL/GenBank/DDBJ whole genome shotgun (WGS) entry which is preliminary data.</text>
</comment>
<dbReference type="Proteomes" id="UP000826195">
    <property type="component" value="Unassembled WGS sequence"/>
</dbReference>
<organism evidence="2 3">
    <name type="scientific">Cotesia glomerata</name>
    <name type="common">Lepidopteran parasitic wasp</name>
    <name type="synonym">Apanteles glomeratus</name>
    <dbReference type="NCBI Taxonomy" id="32391"/>
    <lineage>
        <taxon>Eukaryota</taxon>
        <taxon>Metazoa</taxon>
        <taxon>Ecdysozoa</taxon>
        <taxon>Arthropoda</taxon>
        <taxon>Hexapoda</taxon>
        <taxon>Insecta</taxon>
        <taxon>Pterygota</taxon>
        <taxon>Neoptera</taxon>
        <taxon>Endopterygota</taxon>
        <taxon>Hymenoptera</taxon>
        <taxon>Apocrita</taxon>
        <taxon>Ichneumonoidea</taxon>
        <taxon>Braconidae</taxon>
        <taxon>Microgastrinae</taxon>
        <taxon>Cotesia</taxon>
    </lineage>
</organism>
<sequence>MNTIEPNLKFKLSKLPIKSSLESLDRFITKVRTFLRKFRDGFETHFDNYLTAVENRTLPLAPYLTFRKADSIYTKLISSLKKFESALREDYFTTASVVRELQSIRNKQLKLAAQKTDKNSAQIISKFNNTSKEFKQLAEDYRDNLSNFFQLQGSLDQMIIIYTSLSGKSFKIFMRNEYKDFLELLGLEEADGFAIKVSKAAESVKKFNDKLVEEFKKNIELLDESKLLEVIKPDILDLEAPESISRTGIGNSRPGTSSKNATFEPISNSASNSALNFELRPNSALNFEPRSNSASNFEPRSNSASNFEPNSKLRPNSASNSEASYQTEPNFSSNLNSASTSQPNSGFRPNSASNYDPNYQSKPSTSSQPSYNLLGDDDTERNEDRRRENRKRRLINLNTDQVPGVQQKKAKFELNTDDLISSITSTMLINSGIVEQNTPIPRVNFLLKEAKNEFKIWDNLWLDRFKNLTYYQEFIKDASDFMLPNPANSENLDVELMKVIDNLEKTHGELFKDGTMPSIIEILEINDAEKMEARNEFLKNWLKWTNMIHLYICFDINKTITDLDIFSENDEVVIKKWIFKLKIQNIVRYLYEQSVKKVENILEFPSDEIEEFRKALIDVYKQGVIQKMKLSIVKLEVKINPNVNLKTVIHQELETFFVFDIEISSIIRLKGILNSSGYPQIGTLVVSTRLGLQ</sequence>
<dbReference type="EMBL" id="JAHXZJ010001119">
    <property type="protein sequence ID" value="KAH0554552.1"/>
    <property type="molecule type" value="Genomic_DNA"/>
</dbReference>
<evidence type="ECO:0000313" key="3">
    <source>
        <dbReference type="Proteomes" id="UP000826195"/>
    </source>
</evidence>